<evidence type="ECO:0000256" key="1">
    <source>
        <dbReference type="ARBA" id="ARBA00004225"/>
    </source>
</evidence>
<evidence type="ECO:0000256" key="11">
    <source>
        <dbReference type="ARBA" id="ARBA00023027"/>
    </source>
</evidence>
<dbReference type="InterPro" id="IPR001457">
    <property type="entry name" value="NADH_UbQ/plastoQ_OxRdtase_su6"/>
</dbReference>
<dbReference type="AlphaFoldDB" id="A0A0B5A802"/>
<comment type="function">
    <text evidence="15">Core subunit of the mitochondrial membrane respiratory chain NADH dehydrogenase (Complex I) which catalyzes electron transfer from NADH through the respiratory chain, using ubiquinone as an electron acceptor. Essential for the catalytic activity and assembly of complex I.</text>
</comment>
<dbReference type="GO" id="GO:0031966">
    <property type="term" value="C:mitochondrial membrane"/>
    <property type="evidence" value="ECO:0007669"/>
    <property type="project" value="UniProtKB-SubCell"/>
</dbReference>
<dbReference type="InterPro" id="IPR050269">
    <property type="entry name" value="ComplexI_Subunit6"/>
</dbReference>
<feature type="transmembrane region" description="Helical" evidence="15">
    <location>
        <begin position="27"/>
        <end position="46"/>
    </location>
</feature>
<feature type="transmembrane region" description="Helical" evidence="15">
    <location>
        <begin position="141"/>
        <end position="159"/>
    </location>
</feature>
<dbReference type="EMBL" id="KP057581">
    <property type="protein sequence ID" value="AJD83559.1"/>
    <property type="molecule type" value="Genomic_DNA"/>
</dbReference>
<keyword evidence="10 15" id="KW-1133">Transmembrane helix</keyword>
<dbReference type="Gene3D" id="1.20.120.1200">
    <property type="entry name" value="NADH-ubiquinone/plastoquinone oxidoreductase chain 6, subunit NuoJ"/>
    <property type="match status" value="1"/>
</dbReference>
<evidence type="ECO:0000256" key="3">
    <source>
        <dbReference type="ARBA" id="ARBA00012944"/>
    </source>
</evidence>
<comment type="similarity">
    <text evidence="2 15">Belongs to the complex I subunit 6 family.</text>
</comment>
<organism evidence="17">
    <name type="scientific">Cynoglossus trigrammus</name>
    <dbReference type="NCBI Taxonomy" id="1572597"/>
    <lineage>
        <taxon>Eukaryota</taxon>
        <taxon>Metazoa</taxon>
        <taxon>Chordata</taxon>
        <taxon>Craniata</taxon>
        <taxon>Vertebrata</taxon>
        <taxon>Euteleostomi</taxon>
        <taxon>Actinopterygii</taxon>
        <taxon>Neopterygii</taxon>
        <taxon>Teleostei</taxon>
        <taxon>Neoteleostei</taxon>
        <taxon>Acanthomorphata</taxon>
        <taxon>Carangaria</taxon>
        <taxon>Pleuronectiformes</taxon>
        <taxon>Pleuronectoidei</taxon>
        <taxon>Cynoglossidae</taxon>
        <taxon>Cynoglossinae</taxon>
        <taxon>Cynoglossus</taxon>
    </lineage>
</organism>
<geneLocation type="mitochondrion" evidence="17"/>
<evidence type="ECO:0000256" key="7">
    <source>
        <dbReference type="ARBA" id="ARBA00022692"/>
    </source>
</evidence>
<name>A0A0B5A802_9PLEU</name>
<dbReference type="EC" id="7.1.1.2" evidence="3 15"/>
<keyword evidence="12 15" id="KW-0496">Mitochondrion</keyword>
<feature type="signal peptide" evidence="16">
    <location>
        <begin position="1"/>
        <end position="21"/>
    </location>
</feature>
<evidence type="ECO:0000256" key="4">
    <source>
        <dbReference type="ARBA" id="ARBA00021095"/>
    </source>
</evidence>
<keyword evidence="9 15" id="KW-0249">Electron transport</keyword>
<evidence type="ECO:0000256" key="13">
    <source>
        <dbReference type="ARBA" id="ARBA00023136"/>
    </source>
</evidence>
<dbReference type="PANTHER" id="PTHR11435">
    <property type="entry name" value="NADH UBIQUINONE OXIDOREDUCTASE SUBUNIT ND6"/>
    <property type="match status" value="1"/>
</dbReference>
<evidence type="ECO:0000256" key="16">
    <source>
        <dbReference type="SAM" id="SignalP"/>
    </source>
</evidence>
<keyword evidence="8 15" id="KW-1278">Translocase</keyword>
<evidence type="ECO:0000256" key="10">
    <source>
        <dbReference type="ARBA" id="ARBA00022989"/>
    </source>
</evidence>
<evidence type="ECO:0000256" key="14">
    <source>
        <dbReference type="ARBA" id="ARBA00049551"/>
    </source>
</evidence>
<accession>A0A0B5A802</accession>
<keyword evidence="16" id="KW-0732">Signal</keyword>
<evidence type="ECO:0000256" key="15">
    <source>
        <dbReference type="RuleBase" id="RU004430"/>
    </source>
</evidence>
<evidence type="ECO:0000256" key="5">
    <source>
        <dbReference type="ARBA" id="ARBA00022448"/>
    </source>
</evidence>
<keyword evidence="6 15" id="KW-0679">Respiratory chain</keyword>
<dbReference type="PANTHER" id="PTHR11435:SF1">
    <property type="entry name" value="NADH-UBIQUINONE OXIDOREDUCTASE CHAIN 6"/>
    <property type="match status" value="1"/>
</dbReference>
<evidence type="ECO:0000256" key="12">
    <source>
        <dbReference type="ARBA" id="ARBA00023128"/>
    </source>
</evidence>
<feature type="transmembrane region" description="Helical" evidence="15">
    <location>
        <begin position="53"/>
        <end position="75"/>
    </location>
</feature>
<evidence type="ECO:0000256" key="8">
    <source>
        <dbReference type="ARBA" id="ARBA00022967"/>
    </source>
</evidence>
<keyword evidence="13 15" id="KW-0472">Membrane</keyword>
<keyword evidence="11 15" id="KW-0520">NAD</keyword>
<keyword evidence="7 15" id="KW-0812">Transmembrane</keyword>
<sequence>MSFIMYLALLIMITGFGAVVAHPSPYFGSLCLVVVSGASCLVLIGYGGTFLSLIMFLVYLGGMLVVFAYTTALAADSFHRTLDYSDVKWYWFMYILGSLVFYAQYMGVEFVKGWSLLENFEDFGIFESDARGMAVMYSEMGPLLMVSGCMLLLTLFAVLELTRGFSRGPLRAI</sequence>
<evidence type="ECO:0000256" key="9">
    <source>
        <dbReference type="ARBA" id="ARBA00022982"/>
    </source>
</evidence>
<evidence type="ECO:0000256" key="6">
    <source>
        <dbReference type="ARBA" id="ARBA00022660"/>
    </source>
</evidence>
<dbReference type="Pfam" id="PF00499">
    <property type="entry name" value="Oxidored_q3"/>
    <property type="match status" value="1"/>
</dbReference>
<dbReference type="InterPro" id="IPR042106">
    <property type="entry name" value="Nuo/plastoQ_OxRdtase_6_NuoJ"/>
</dbReference>
<protein>
    <recommendedName>
        <fullName evidence="4 15">NADH-ubiquinone oxidoreductase chain 6</fullName>
        <ecNumber evidence="3 15">7.1.1.2</ecNumber>
    </recommendedName>
</protein>
<comment type="subcellular location">
    <subcellularLocation>
        <location evidence="1 15">Mitochondrion membrane</location>
        <topology evidence="1 15">Multi-pass membrane protein</topology>
    </subcellularLocation>
</comment>
<dbReference type="GO" id="GO:0008137">
    <property type="term" value="F:NADH dehydrogenase (ubiquinone) activity"/>
    <property type="evidence" value="ECO:0007669"/>
    <property type="project" value="UniProtKB-UniRule"/>
</dbReference>
<feature type="transmembrane region" description="Helical" evidence="15">
    <location>
        <begin position="87"/>
        <end position="105"/>
    </location>
</feature>
<reference evidence="17" key="1">
    <citation type="submission" date="2014-10" db="EMBL/GenBank/DDBJ databases">
        <authorList>
            <person name="Mu X.D."/>
            <person name="Wang X."/>
            <person name="Song H.M."/>
            <person name="Liu Y."/>
            <person name="Liu C."/>
            <person name="Hu Y.C."/>
            <person name="Luo J.R."/>
        </authorList>
    </citation>
    <scope>NUCLEOTIDE SEQUENCE</scope>
</reference>
<evidence type="ECO:0000313" key="17">
    <source>
        <dbReference type="EMBL" id="AJD83559.1"/>
    </source>
</evidence>
<keyword evidence="5 15" id="KW-0813">Transport</keyword>
<gene>
    <name evidence="17" type="primary">ND6</name>
</gene>
<proteinExistence type="inferred from homology"/>
<feature type="chain" id="PRO_5002099625" description="NADH-ubiquinone oxidoreductase chain 6" evidence="16">
    <location>
        <begin position="22"/>
        <end position="173"/>
    </location>
</feature>
<evidence type="ECO:0000256" key="2">
    <source>
        <dbReference type="ARBA" id="ARBA00005698"/>
    </source>
</evidence>
<keyword evidence="15" id="KW-0830">Ubiquinone</keyword>
<comment type="catalytic activity">
    <reaction evidence="14 15">
        <text>a ubiquinone + NADH + 5 H(+)(in) = a ubiquinol + NAD(+) + 4 H(+)(out)</text>
        <dbReference type="Rhea" id="RHEA:29091"/>
        <dbReference type="Rhea" id="RHEA-COMP:9565"/>
        <dbReference type="Rhea" id="RHEA-COMP:9566"/>
        <dbReference type="ChEBI" id="CHEBI:15378"/>
        <dbReference type="ChEBI" id="CHEBI:16389"/>
        <dbReference type="ChEBI" id="CHEBI:17976"/>
        <dbReference type="ChEBI" id="CHEBI:57540"/>
        <dbReference type="ChEBI" id="CHEBI:57945"/>
        <dbReference type="EC" id="7.1.1.2"/>
    </reaction>
</comment>